<dbReference type="GO" id="GO:0019934">
    <property type="term" value="P:cGMP-mediated signaling"/>
    <property type="evidence" value="ECO:0007669"/>
    <property type="project" value="TreeGrafter"/>
</dbReference>
<comment type="subcellular location">
    <subcellularLocation>
        <location evidence="1">Secreted</location>
    </subcellularLocation>
</comment>
<proteinExistence type="inferred from homology"/>
<keyword evidence="10" id="KW-1185">Reference proteome</keyword>
<evidence type="ECO:0000256" key="8">
    <source>
        <dbReference type="SAM" id="SignalP"/>
    </source>
</evidence>
<dbReference type="GO" id="GO:0003085">
    <property type="term" value="P:negative regulation of systemic arterial blood pressure"/>
    <property type="evidence" value="ECO:0007669"/>
    <property type="project" value="TreeGrafter"/>
</dbReference>
<feature type="region of interest" description="Disordered" evidence="7">
    <location>
        <begin position="65"/>
        <end position="88"/>
    </location>
</feature>
<dbReference type="AlphaFoldDB" id="A0AA47NCB9"/>
<dbReference type="InterPro" id="IPR000663">
    <property type="entry name" value="Natr_peptide"/>
</dbReference>
<dbReference type="GO" id="GO:0051427">
    <property type="term" value="F:hormone receptor binding"/>
    <property type="evidence" value="ECO:0007669"/>
    <property type="project" value="TreeGrafter"/>
</dbReference>
<evidence type="ECO:0000256" key="7">
    <source>
        <dbReference type="SAM" id="MobiDB-lite"/>
    </source>
</evidence>
<keyword evidence="6" id="KW-1015">Disulfide bond</keyword>
<dbReference type="PANTHER" id="PTHR14066:SF10">
    <property type="entry name" value="NATRIURETIC PEPTIDES B"/>
    <property type="match status" value="1"/>
</dbReference>
<keyword evidence="5" id="KW-0838">Vasoactive</keyword>
<dbReference type="SMART" id="SM00183">
    <property type="entry name" value="NAT_PEP"/>
    <property type="match status" value="1"/>
</dbReference>
<dbReference type="GO" id="GO:0006182">
    <property type="term" value="P:cGMP biosynthetic process"/>
    <property type="evidence" value="ECO:0007669"/>
    <property type="project" value="TreeGrafter"/>
</dbReference>
<evidence type="ECO:0000256" key="1">
    <source>
        <dbReference type="ARBA" id="ARBA00004613"/>
    </source>
</evidence>
<reference evidence="9" key="1">
    <citation type="journal article" date="2023" name="Front. Mar. Sci.">
        <title>A new Merluccius polli reference genome to investigate the effects of global change in West African waters.</title>
        <authorList>
            <person name="Mateo J.L."/>
            <person name="Blanco-Fernandez C."/>
            <person name="Garcia-Vazquez E."/>
            <person name="Machado-Schiaffino G."/>
        </authorList>
    </citation>
    <scope>NUCLEOTIDE SEQUENCE</scope>
    <source>
        <strain evidence="9">C29</strain>
        <tissue evidence="9">Fin</tissue>
    </source>
</reference>
<sequence length="255" mass="27351">MKTAVLWGLLALLCQLSLGTRGHVLARPYSTGDLAQLKSLLERFEETLAEGAPEDNTLVEEEYDGADQGPDRALIPERPQGPVAGYGRTASQRSRLQDLLMATRSRTSGCFGSRMDRVGNTSGLGCNSGRGSLLYTPHHLGYTRQDQALTSPTALTTGRCLSPMVLKRLNTWETCVFGDTGQVQVMDVGVAGIVLGHLRVGQPGLGGTLGSKGTQQDGSSVTSCERSTRPWKVRGLKRSSMVHSSLGDWSGYRLG</sequence>
<feature type="signal peptide" evidence="8">
    <location>
        <begin position="1"/>
        <end position="19"/>
    </location>
</feature>
<dbReference type="Pfam" id="PF00212">
    <property type="entry name" value="ANP"/>
    <property type="match status" value="1"/>
</dbReference>
<evidence type="ECO:0000256" key="3">
    <source>
        <dbReference type="ARBA" id="ARBA00022525"/>
    </source>
</evidence>
<dbReference type="GO" id="GO:0097746">
    <property type="term" value="P:blood vessel diameter maintenance"/>
    <property type="evidence" value="ECO:0007669"/>
    <property type="project" value="UniProtKB-KW"/>
</dbReference>
<dbReference type="PANTHER" id="PTHR14066">
    <property type="entry name" value="ATRIAL NATRIURETIC FACTOR PRECURSOR"/>
    <property type="match status" value="1"/>
</dbReference>
<dbReference type="InterPro" id="IPR050787">
    <property type="entry name" value="Natriuretic_peptide"/>
</dbReference>
<keyword evidence="3" id="KW-0964">Secreted</keyword>
<evidence type="ECO:0000256" key="2">
    <source>
        <dbReference type="ARBA" id="ARBA00009041"/>
    </source>
</evidence>
<dbReference type="EMBL" id="JAOPHQ010000007">
    <property type="protein sequence ID" value="KAK0156448.1"/>
    <property type="molecule type" value="Genomic_DNA"/>
</dbReference>
<evidence type="ECO:0000313" key="10">
    <source>
        <dbReference type="Proteomes" id="UP001174136"/>
    </source>
</evidence>
<dbReference type="GO" id="GO:0007218">
    <property type="term" value="P:neuropeptide signaling pathway"/>
    <property type="evidence" value="ECO:0007669"/>
    <property type="project" value="TreeGrafter"/>
</dbReference>
<dbReference type="GO" id="GO:0005615">
    <property type="term" value="C:extracellular space"/>
    <property type="evidence" value="ECO:0007669"/>
    <property type="project" value="TreeGrafter"/>
</dbReference>
<dbReference type="GO" id="GO:0005737">
    <property type="term" value="C:cytoplasm"/>
    <property type="evidence" value="ECO:0007669"/>
    <property type="project" value="TreeGrafter"/>
</dbReference>
<keyword evidence="4 8" id="KW-0732">Signal</keyword>
<evidence type="ECO:0000256" key="5">
    <source>
        <dbReference type="ARBA" id="ARBA00022858"/>
    </source>
</evidence>
<evidence type="ECO:0000256" key="4">
    <source>
        <dbReference type="ARBA" id="ARBA00022729"/>
    </source>
</evidence>
<protein>
    <submittedName>
        <fullName evidence="9">Natriuretic peptides A</fullName>
    </submittedName>
</protein>
<dbReference type="InterPro" id="IPR002408">
    <property type="entry name" value="Natriuretic_peptide_brain"/>
</dbReference>
<name>A0AA47NCB9_MERPO</name>
<organism evidence="9 10">
    <name type="scientific">Merluccius polli</name>
    <name type="common">Benguela hake</name>
    <name type="synonym">Merluccius cadenati</name>
    <dbReference type="NCBI Taxonomy" id="89951"/>
    <lineage>
        <taxon>Eukaryota</taxon>
        <taxon>Metazoa</taxon>
        <taxon>Chordata</taxon>
        <taxon>Craniata</taxon>
        <taxon>Vertebrata</taxon>
        <taxon>Euteleostomi</taxon>
        <taxon>Actinopterygii</taxon>
        <taxon>Neopterygii</taxon>
        <taxon>Teleostei</taxon>
        <taxon>Neoteleostei</taxon>
        <taxon>Acanthomorphata</taxon>
        <taxon>Zeiogadaria</taxon>
        <taxon>Gadariae</taxon>
        <taxon>Gadiformes</taxon>
        <taxon>Gadoidei</taxon>
        <taxon>Merlucciidae</taxon>
        <taxon>Merluccius</taxon>
    </lineage>
</organism>
<dbReference type="GO" id="GO:0005179">
    <property type="term" value="F:hormone activity"/>
    <property type="evidence" value="ECO:0007669"/>
    <property type="project" value="InterPro"/>
</dbReference>
<evidence type="ECO:0000313" key="9">
    <source>
        <dbReference type="EMBL" id="KAK0156448.1"/>
    </source>
</evidence>
<dbReference type="PRINTS" id="PR00712">
    <property type="entry name" value="BNATPEPTIDE"/>
</dbReference>
<evidence type="ECO:0000256" key="6">
    <source>
        <dbReference type="ARBA" id="ARBA00023157"/>
    </source>
</evidence>
<gene>
    <name evidence="9" type="primary">nppa</name>
    <name evidence="9" type="ORF">N1851_000260</name>
</gene>
<comment type="caution">
    <text evidence="9">The sequence shown here is derived from an EMBL/GenBank/DDBJ whole genome shotgun (WGS) entry which is preliminary data.</text>
</comment>
<dbReference type="Proteomes" id="UP001174136">
    <property type="component" value="Unassembled WGS sequence"/>
</dbReference>
<comment type="similarity">
    <text evidence="2">Belongs to the natriuretic peptide family.</text>
</comment>
<accession>A0AA47NCB9</accession>
<feature type="chain" id="PRO_5041359127" evidence="8">
    <location>
        <begin position="20"/>
        <end position="255"/>
    </location>
</feature>
<dbReference type="GO" id="GO:0007168">
    <property type="term" value="P:receptor guanylyl cyclase signaling pathway"/>
    <property type="evidence" value="ECO:0007669"/>
    <property type="project" value="TreeGrafter"/>
</dbReference>